<evidence type="ECO:0008006" key="4">
    <source>
        <dbReference type="Google" id="ProtNLM"/>
    </source>
</evidence>
<proteinExistence type="predicted"/>
<comment type="caution">
    <text evidence="2">The sequence shown here is derived from an EMBL/GenBank/DDBJ whole genome shotgun (WGS) entry which is preliminary data.</text>
</comment>
<sequence length="84" mass="9706">MASFLFFHALLTLVAADDRLLHYSLSVTKPLSFKSPDMCWDSTVDSATNVLNIVRCPYTACMAVYFCSVSHDFTWFWSFWKCFT</sequence>
<protein>
    <recommendedName>
        <fullName evidence="4">Secreted protein</fullName>
    </recommendedName>
</protein>
<feature type="signal peptide" evidence="1">
    <location>
        <begin position="1"/>
        <end position="16"/>
    </location>
</feature>
<evidence type="ECO:0000256" key="1">
    <source>
        <dbReference type="SAM" id="SignalP"/>
    </source>
</evidence>
<reference evidence="2 3" key="2">
    <citation type="journal article" date="2019" name="G3 (Bethesda)">
        <title>Hybrid Assembly of the Genome of the Entomopathogenic Nematode Steinernema carpocapsae Identifies the X-Chromosome.</title>
        <authorList>
            <person name="Serra L."/>
            <person name="Macchietto M."/>
            <person name="Macias-Munoz A."/>
            <person name="McGill C.J."/>
            <person name="Rodriguez I.M."/>
            <person name="Rodriguez B."/>
            <person name="Murad R."/>
            <person name="Mortazavi A."/>
        </authorList>
    </citation>
    <scope>NUCLEOTIDE SEQUENCE [LARGE SCALE GENOMIC DNA]</scope>
    <source>
        <strain evidence="2 3">ALL</strain>
    </source>
</reference>
<feature type="chain" id="PRO_5020227931" description="Secreted protein" evidence="1">
    <location>
        <begin position="17"/>
        <end position="84"/>
    </location>
</feature>
<dbReference type="AlphaFoldDB" id="A0A4U5M3R7"/>
<name>A0A4U5M3R7_STECR</name>
<evidence type="ECO:0000313" key="3">
    <source>
        <dbReference type="Proteomes" id="UP000298663"/>
    </source>
</evidence>
<keyword evidence="3" id="KW-1185">Reference proteome</keyword>
<dbReference type="Proteomes" id="UP000298663">
    <property type="component" value="Unassembled WGS sequence"/>
</dbReference>
<dbReference type="EMBL" id="AZBU02000010">
    <property type="protein sequence ID" value="TKR63416.1"/>
    <property type="molecule type" value="Genomic_DNA"/>
</dbReference>
<accession>A0A4U5M3R7</accession>
<gene>
    <name evidence="2" type="ORF">L596_027251</name>
</gene>
<organism evidence="2 3">
    <name type="scientific">Steinernema carpocapsae</name>
    <name type="common">Entomopathogenic nematode</name>
    <dbReference type="NCBI Taxonomy" id="34508"/>
    <lineage>
        <taxon>Eukaryota</taxon>
        <taxon>Metazoa</taxon>
        <taxon>Ecdysozoa</taxon>
        <taxon>Nematoda</taxon>
        <taxon>Chromadorea</taxon>
        <taxon>Rhabditida</taxon>
        <taxon>Tylenchina</taxon>
        <taxon>Panagrolaimomorpha</taxon>
        <taxon>Strongyloidoidea</taxon>
        <taxon>Steinernematidae</taxon>
        <taxon>Steinernema</taxon>
    </lineage>
</organism>
<evidence type="ECO:0000313" key="2">
    <source>
        <dbReference type="EMBL" id="TKR63416.1"/>
    </source>
</evidence>
<keyword evidence="1" id="KW-0732">Signal</keyword>
<reference evidence="2 3" key="1">
    <citation type="journal article" date="2015" name="Genome Biol.">
        <title>Comparative genomics of Steinernema reveals deeply conserved gene regulatory networks.</title>
        <authorList>
            <person name="Dillman A.R."/>
            <person name="Macchietto M."/>
            <person name="Porter C.F."/>
            <person name="Rogers A."/>
            <person name="Williams B."/>
            <person name="Antoshechkin I."/>
            <person name="Lee M.M."/>
            <person name="Goodwin Z."/>
            <person name="Lu X."/>
            <person name="Lewis E.E."/>
            <person name="Goodrich-Blair H."/>
            <person name="Stock S.P."/>
            <person name="Adams B.J."/>
            <person name="Sternberg P.W."/>
            <person name="Mortazavi A."/>
        </authorList>
    </citation>
    <scope>NUCLEOTIDE SEQUENCE [LARGE SCALE GENOMIC DNA]</scope>
    <source>
        <strain evidence="2 3">ALL</strain>
    </source>
</reference>